<dbReference type="InterPro" id="IPR057520">
    <property type="entry name" value="GRHL1/CP2_C"/>
</dbReference>
<keyword evidence="9" id="KW-1185">Reference proteome</keyword>
<dbReference type="InterPro" id="IPR040167">
    <property type="entry name" value="TF_CP2-like"/>
</dbReference>
<evidence type="ECO:0000256" key="2">
    <source>
        <dbReference type="ARBA" id="ARBA00023015"/>
    </source>
</evidence>
<evidence type="ECO:0000313" key="9">
    <source>
        <dbReference type="Proteomes" id="UP000799428"/>
    </source>
</evidence>
<sequence length="812" mass="89439">MFRNRTNSQKPDEELIQNFKASFPHLAATSRSNPLNNATTTSLTDALDVAQHTRHFGEQEDIKDQDPTPRPNPEQWRFTPSLLDPNSYAFTSFANQPPGYYTPTPGGTNTLYHSQAGDLHTPGFSFGLGTPLSLATSEGGVHAGHSGPSSHLHGFNPHALGNHHHFPNQNPFALHSQHAPAFAPHQFTHGPSAFDHAPLVQTHQNSPMDNPMQDIEMQEQSPLIGYPSQTFDDNVQPALARQPTQNFRYHVTLNAPTAMIKQSDEIPVTYLNKGQAYSIALVDTAPIQSSSIPVKYRTFIRISFEDEQQRARPASCWQLWKEGRGTNEAHQRGGRLQAVEFVDPSQVGGGEVQGRPKVELESSSFDGFCVTWTPVHSSAPECSISVRFNFLSTDFSHSKGVKGIPVRLCAKTELLTSVPGSSSETAKELCYCKVKLFRDHGAERKLSNDIAHVKKTIDKMKQQIAQVESGMKDFGKRKRSGSISKSSASQRPAKVTKHKRTWSMSSASSASGARAPAEEDLHQKLGTLQDMFSSTRPASVLYLKGDAHDDPDLYPVQLSGTPQDLTKIDTNIDMTMWDKHSINAGAESSIVSPTPSSLSLHSEKRRGSSFQAPAPFVPVSRMSSNEWRSLPQTATGDLKPLAVIPAGSDVPTKVQRPYTDDHSLSGWIEALGVDQTYQPPPEPEPLLKPVACFFVQPRIAGKQPDDNYFRAVYLMERTVKGLVGGIAMKINIEPTKVARTIRVNQKGLQILIDDDAVQEIPEQQDMTAEFHEIATPPMKREWDAGPTDLQVDGDIGVAENVNLTGYELRLLF</sequence>
<dbReference type="EMBL" id="MU005783">
    <property type="protein sequence ID" value="KAF2704223.1"/>
    <property type="molecule type" value="Genomic_DNA"/>
</dbReference>
<keyword evidence="4" id="KW-0804">Transcription</keyword>
<keyword evidence="5" id="KW-0539">Nucleus</keyword>
<feature type="compositionally biased region" description="Low complexity" evidence="6">
    <location>
        <begin position="481"/>
        <end position="491"/>
    </location>
</feature>
<dbReference type="InterPro" id="IPR007604">
    <property type="entry name" value="CP2"/>
</dbReference>
<feature type="compositionally biased region" description="Low complexity" evidence="6">
    <location>
        <begin position="503"/>
        <end position="515"/>
    </location>
</feature>
<evidence type="ECO:0000256" key="3">
    <source>
        <dbReference type="ARBA" id="ARBA00023125"/>
    </source>
</evidence>
<proteinExistence type="predicted"/>
<dbReference type="PANTHER" id="PTHR11037">
    <property type="entry name" value="TRANSCRIPTION FACTOR CP2"/>
    <property type="match status" value="1"/>
</dbReference>
<dbReference type="PANTHER" id="PTHR11037:SF20">
    <property type="entry name" value="PROTEIN GRAINYHEAD"/>
    <property type="match status" value="1"/>
</dbReference>
<dbReference type="Proteomes" id="UP000799428">
    <property type="component" value="Unassembled WGS sequence"/>
</dbReference>
<dbReference type="Pfam" id="PF25416">
    <property type="entry name" value="GRHL1_C"/>
    <property type="match status" value="1"/>
</dbReference>
<evidence type="ECO:0000256" key="5">
    <source>
        <dbReference type="ARBA" id="ARBA00023242"/>
    </source>
</evidence>
<reference evidence="8" key="1">
    <citation type="journal article" date="2020" name="Stud. Mycol.">
        <title>101 Dothideomycetes genomes: a test case for predicting lifestyles and emergence of pathogens.</title>
        <authorList>
            <person name="Haridas S."/>
            <person name="Albert R."/>
            <person name="Binder M."/>
            <person name="Bloem J."/>
            <person name="Labutti K."/>
            <person name="Salamov A."/>
            <person name="Andreopoulos B."/>
            <person name="Baker S."/>
            <person name="Barry K."/>
            <person name="Bills G."/>
            <person name="Bluhm B."/>
            <person name="Cannon C."/>
            <person name="Castanera R."/>
            <person name="Culley D."/>
            <person name="Daum C."/>
            <person name="Ezra D."/>
            <person name="Gonzalez J."/>
            <person name="Henrissat B."/>
            <person name="Kuo A."/>
            <person name="Liang C."/>
            <person name="Lipzen A."/>
            <person name="Lutzoni F."/>
            <person name="Magnuson J."/>
            <person name="Mondo S."/>
            <person name="Nolan M."/>
            <person name="Ohm R."/>
            <person name="Pangilinan J."/>
            <person name="Park H.-J."/>
            <person name="Ramirez L."/>
            <person name="Alfaro M."/>
            <person name="Sun H."/>
            <person name="Tritt A."/>
            <person name="Yoshinaga Y."/>
            <person name="Zwiers L.-H."/>
            <person name="Turgeon B."/>
            <person name="Goodwin S."/>
            <person name="Spatafora J."/>
            <person name="Crous P."/>
            <person name="Grigoriev I."/>
        </authorList>
    </citation>
    <scope>NUCLEOTIDE SEQUENCE</scope>
    <source>
        <strain evidence="8">CBS 279.74</strain>
    </source>
</reference>
<evidence type="ECO:0000259" key="7">
    <source>
        <dbReference type="PROSITE" id="PS51968"/>
    </source>
</evidence>
<protein>
    <recommendedName>
        <fullName evidence="7">Grh/CP2 DB domain-containing protein</fullName>
    </recommendedName>
</protein>
<comment type="subcellular location">
    <subcellularLocation>
        <location evidence="1">Nucleus</location>
    </subcellularLocation>
</comment>
<dbReference type="PROSITE" id="PS51968">
    <property type="entry name" value="GRH_CP2_DB"/>
    <property type="match status" value="1"/>
</dbReference>
<dbReference type="GO" id="GO:0005634">
    <property type="term" value="C:nucleus"/>
    <property type="evidence" value="ECO:0007669"/>
    <property type="project" value="UniProtKB-SubCell"/>
</dbReference>
<gene>
    <name evidence="8" type="ORF">K504DRAFT_473458</name>
</gene>
<feature type="region of interest" description="Disordered" evidence="6">
    <location>
        <begin position="469"/>
        <end position="518"/>
    </location>
</feature>
<dbReference type="GO" id="GO:0001228">
    <property type="term" value="F:DNA-binding transcription activator activity, RNA polymerase II-specific"/>
    <property type="evidence" value="ECO:0007669"/>
    <property type="project" value="TreeGrafter"/>
</dbReference>
<dbReference type="Pfam" id="PF04516">
    <property type="entry name" value="CP2"/>
    <property type="match status" value="1"/>
</dbReference>
<evidence type="ECO:0000313" key="8">
    <source>
        <dbReference type="EMBL" id="KAF2704223.1"/>
    </source>
</evidence>
<keyword evidence="3" id="KW-0238">DNA-binding</keyword>
<dbReference type="GO" id="GO:0000978">
    <property type="term" value="F:RNA polymerase II cis-regulatory region sequence-specific DNA binding"/>
    <property type="evidence" value="ECO:0007669"/>
    <property type="project" value="TreeGrafter"/>
</dbReference>
<evidence type="ECO:0000256" key="1">
    <source>
        <dbReference type="ARBA" id="ARBA00004123"/>
    </source>
</evidence>
<evidence type="ECO:0000256" key="4">
    <source>
        <dbReference type="ARBA" id="ARBA00023163"/>
    </source>
</evidence>
<evidence type="ECO:0000256" key="6">
    <source>
        <dbReference type="SAM" id="MobiDB-lite"/>
    </source>
</evidence>
<accession>A0A6G1JV69</accession>
<organism evidence="8 9">
    <name type="scientific">Pleomassaria siparia CBS 279.74</name>
    <dbReference type="NCBI Taxonomy" id="1314801"/>
    <lineage>
        <taxon>Eukaryota</taxon>
        <taxon>Fungi</taxon>
        <taxon>Dikarya</taxon>
        <taxon>Ascomycota</taxon>
        <taxon>Pezizomycotina</taxon>
        <taxon>Dothideomycetes</taxon>
        <taxon>Pleosporomycetidae</taxon>
        <taxon>Pleosporales</taxon>
        <taxon>Pleomassariaceae</taxon>
        <taxon>Pleomassaria</taxon>
    </lineage>
</organism>
<feature type="domain" description="Grh/CP2 DB" evidence="7">
    <location>
        <begin position="245"/>
        <end position="500"/>
    </location>
</feature>
<keyword evidence="2" id="KW-0805">Transcription regulation</keyword>
<name>A0A6G1JV69_9PLEO</name>
<dbReference type="OrthoDB" id="7680836at2759"/>
<dbReference type="AlphaFoldDB" id="A0A6G1JV69"/>